<dbReference type="OrthoDB" id="10343153at2759"/>
<reference evidence="1 2" key="1">
    <citation type="submission" date="2019-01" db="EMBL/GenBank/DDBJ databases">
        <title>Nuclear Genome Assembly of the Microalgal Biofuel strain Nannochloropsis salina CCMP1776.</title>
        <authorList>
            <person name="Hovde B."/>
        </authorList>
    </citation>
    <scope>NUCLEOTIDE SEQUENCE [LARGE SCALE GENOMIC DNA]</scope>
    <source>
        <strain evidence="1 2">CCMP1776</strain>
    </source>
</reference>
<name>A0A4D9CRU3_9STRA</name>
<gene>
    <name evidence="1" type="ORF">NSK_006600</name>
</gene>
<dbReference type="Proteomes" id="UP000355283">
    <property type="component" value="Unassembled WGS sequence"/>
</dbReference>
<accession>A0A4D9CRU3</accession>
<proteinExistence type="predicted"/>
<sequence>MTVDIKVIKDSYVRPTTPPATSAGSSPPRVELAGVDVLFNRMNLRVVYFFPAPLSPHVLRSSLSKVLDKYPILAGRQRKEGKKTHYIELNGKGVLVRQQLATVKGGDKGKGALLDDEFIKTHIHSFVHGNKSAAVNQDRESNLIITLTEVDYEQEEEAGMGESRGFLSGLFQGCMATNCYPEAPNEEWADVSFGEGGGEGGGEDGAARPVRYAVGVW</sequence>
<keyword evidence="2" id="KW-1185">Reference proteome</keyword>
<evidence type="ECO:0000313" key="1">
    <source>
        <dbReference type="EMBL" id="TFJ81932.1"/>
    </source>
</evidence>
<dbReference type="Pfam" id="PF02458">
    <property type="entry name" value="Transferase"/>
    <property type="match status" value="1"/>
</dbReference>
<dbReference type="InterPro" id="IPR023213">
    <property type="entry name" value="CAT-like_dom_sf"/>
</dbReference>
<organism evidence="1 2">
    <name type="scientific">Nannochloropsis salina CCMP1776</name>
    <dbReference type="NCBI Taxonomy" id="1027361"/>
    <lineage>
        <taxon>Eukaryota</taxon>
        <taxon>Sar</taxon>
        <taxon>Stramenopiles</taxon>
        <taxon>Ochrophyta</taxon>
        <taxon>Eustigmatophyceae</taxon>
        <taxon>Eustigmatales</taxon>
        <taxon>Monodopsidaceae</taxon>
        <taxon>Microchloropsis</taxon>
        <taxon>Microchloropsis salina</taxon>
    </lineage>
</organism>
<dbReference type="AlphaFoldDB" id="A0A4D9CRU3"/>
<comment type="caution">
    <text evidence="1">The sequence shown here is derived from an EMBL/GenBank/DDBJ whole genome shotgun (WGS) entry which is preliminary data.</text>
</comment>
<protein>
    <submittedName>
        <fullName evidence="1">Uncharacterized protein</fullName>
    </submittedName>
</protein>
<dbReference type="Gene3D" id="3.30.559.10">
    <property type="entry name" value="Chloramphenicol acetyltransferase-like domain"/>
    <property type="match status" value="1"/>
</dbReference>
<evidence type="ECO:0000313" key="2">
    <source>
        <dbReference type="Proteomes" id="UP000355283"/>
    </source>
</evidence>
<dbReference type="EMBL" id="SDOX01000121">
    <property type="protein sequence ID" value="TFJ81932.1"/>
    <property type="molecule type" value="Genomic_DNA"/>
</dbReference>